<dbReference type="Proteomes" id="UP000653308">
    <property type="component" value="Unassembled WGS sequence"/>
</dbReference>
<accession>A0ABQ2ZCU8</accession>
<dbReference type="InterPro" id="IPR004195">
    <property type="entry name" value="Head_decoration_D"/>
</dbReference>
<reference evidence="2" key="1">
    <citation type="journal article" date="2019" name="Int. J. Syst. Evol. Microbiol.">
        <title>The Global Catalogue of Microorganisms (GCM) 10K type strain sequencing project: providing services to taxonomists for standard genome sequencing and annotation.</title>
        <authorList>
            <consortium name="The Broad Institute Genomics Platform"/>
            <consortium name="The Broad Institute Genome Sequencing Center for Infectious Disease"/>
            <person name="Wu L."/>
            <person name="Ma J."/>
        </authorList>
    </citation>
    <scope>NUCLEOTIDE SEQUENCE [LARGE SCALE GENOMIC DNA]</scope>
    <source>
        <strain evidence="2">JCM 4957</strain>
    </source>
</reference>
<name>A0ABQ2ZCU8_9ACTN</name>
<keyword evidence="2" id="KW-1185">Reference proteome</keyword>
<evidence type="ECO:0008006" key="3">
    <source>
        <dbReference type="Google" id="ProtNLM"/>
    </source>
</evidence>
<organism evidence="1 2">
    <name type="scientific">Streptomyces djakartensis</name>
    <dbReference type="NCBI Taxonomy" id="68193"/>
    <lineage>
        <taxon>Bacteria</taxon>
        <taxon>Bacillati</taxon>
        <taxon>Actinomycetota</taxon>
        <taxon>Actinomycetes</taxon>
        <taxon>Kitasatosporales</taxon>
        <taxon>Streptomycetaceae</taxon>
        <taxon>Streptomyces</taxon>
    </lineage>
</organism>
<evidence type="ECO:0000313" key="2">
    <source>
        <dbReference type="Proteomes" id="UP000653308"/>
    </source>
</evidence>
<comment type="caution">
    <text evidence="1">The sequence shown here is derived from an EMBL/GenBank/DDBJ whole genome shotgun (WGS) entry which is preliminary data.</text>
</comment>
<dbReference type="EMBL" id="BMWE01000004">
    <property type="protein sequence ID" value="GGY12795.1"/>
    <property type="molecule type" value="Genomic_DNA"/>
</dbReference>
<proteinExistence type="predicted"/>
<sequence>MSIQPISRSATYSANRDWLASLHGTDQTETITLDLSKFTANTHYFASTDPDQPYSRIVSGIPVGKITASGLYAPWNPAASDGTQVLAGVVFAEAFFAPGATKVPAALLWHGVVRTSKVPGGIDITKVTWSPTGAQIRFV</sequence>
<dbReference type="Pfam" id="PF02924">
    <property type="entry name" value="HDPD"/>
    <property type="match status" value="1"/>
</dbReference>
<dbReference type="RefSeq" id="WP_190197162.1">
    <property type="nucleotide sequence ID" value="NZ_BMWE01000004.1"/>
</dbReference>
<gene>
    <name evidence="1" type="ORF">GCM10010384_17790</name>
</gene>
<evidence type="ECO:0000313" key="1">
    <source>
        <dbReference type="EMBL" id="GGY12795.1"/>
    </source>
</evidence>
<protein>
    <recommendedName>
        <fullName evidence="3">Head decoration protein</fullName>
    </recommendedName>
</protein>